<keyword evidence="2" id="KW-1184">Jasmonic acid signaling pathway</keyword>
<dbReference type="GO" id="GO:0009611">
    <property type="term" value="P:response to wounding"/>
    <property type="evidence" value="ECO:0007669"/>
    <property type="project" value="UniProtKB-UniRule"/>
</dbReference>
<evidence type="ECO:0000256" key="2">
    <source>
        <dbReference type="RuleBase" id="RU369065"/>
    </source>
</evidence>
<dbReference type="InterPro" id="IPR040390">
    <property type="entry name" value="TIFY/JAZ"/>
</dbReference>
<evidence type="ECO:0000313" key="6">
    <source>
        <dbReference type="Proteomes" id="UP001454036"/>
    </source>
</evidence>
<dbReference type="InterPro" id="IPR018467">
    <property type="entry name" value="CCT_CS"/>
</dbReference>
<comment type="caution">
    <text evidence="5">The sequence shown here is derived from an EMBL/GenBank/DDBJ whole genome shotgun (WGS) entry which is preliminary data.</text>
</comment>
<keyword evidence="6" id="KW-1185">Reference proteome</keyword>
<sequence length="222" mass="24304">MSSINEWAWSFDAGESNASQISKSALLTKNLSTNLADLNQPPIEEATTPMEELPSLGQMVSQNNKEECSNKASTSKHATTMESKSGQMTILYDGKIWVFDDLAANKAYELMILASKGNTTGASTNGNLFTSSKKQNNIVLIPDSNSRPQVKRSLSTNGKGKVVEEQTDDDDNSEDMPIARRSSLHRFLEKRKVRSSARGPYQLGGDSPGPSSEDDKELELRL</sequence>
<accession>A0AAV3P7U3</accession>
<evidence type="ECO:0000256" key="3">
    <source>
        <dbReference type="SAM" id="MobiDB-lite"/>
    </source>
</evidence>
<comment type="function">
    <text evidence="2">Repressor of jasmonate responses.</text>
</comment>
<evidence type="ECO:0000259" key="4">
    <source>
        <dbReference type="PROSITE" id="PS51320"/>
    </source>
</evidence>
<dbReference type="EMBL" id="BAABME010001119">
    <property type="protein sequence ID" value="GAA0147685.1"/>
    <property type="molecule type" value="Genomic_DNA"/>
</dbReference>
<reference evidence="5 6" key="1">
    <citation type="submission" date="2024-01" db="EMBL/GenBank/DDBJ databases">
        <title>The complete chloroplast genome sequence of Lithospermum erythrorhizon: insights into the phylogenetic relationship among Boraginaceae species and the maternal lineages of purple gromwells.</title>
        <authorList>
            <person name="Okada T."/>
            <person name="Watanabe K."/>
        </authorList>
    </citation>
    <scope>NUCLEOTIDE SEQUENCE [LARGE SCALE GENOMIC DNA]</scope>
</reference>
<feature type="region of interest" description="Disordered" evidence="3">
    <location>
        <begin position="139"/>
        <end position="222"/>
    </location>
</feature>
<feature type="domain" description="Tify" evidence="4">
    <location>
        <begin position="81"/>
        <end position="116"/>
    </location>
</feature>
<feature type="compositionally biased region" description="Basic residues" evidence="3">
    <location>
        <begin position="182"/>
        <end position="195"/>
    </location>
</feature>
<feature type="compositionally biased region" description="Acidic residues" evidence="3">
    <location>
        <begin position="165"/>
        <end position="174"/>
    </location>
</feature>
<comment type="subcellular location">
    <subcellularLocation>
        <location evidence="2">Nucleus</location>
    </subcellularLocation>
</comment>
<feature type="compositionally biased region" description="Acidic residues" evidence="3">
    <location>
        <begin position="212"/>
        <end position="222"/>
    </location>
</feature>
<organism evidence="5 6">
    <name type="scientific">Lithospermum erythrorhizon</name>
    <name type="common">Purple gromwell</name>
    <name type="synonym">Lithospermum officinale var. erythrorhizon</name>
    <dbReference type="NCBI Taxonomy" id="34254"/>
    <lineage>
        <taxon>Eukaryota</taxon>
        <taxon>Viridiplantae</taxon>
        <taxon>Streptophyta</taxon>
        <taxon>Embryophyta</taxon>
        <taxon>Tracheophyta</taxon>
        <taxon>Spermatophyta</taxon>
        <taxon>Magnoliopsida</taxon>
        <taxon>eudicotyledons</taxon>
        <taxon>Gunneridae</taxon>
        <taxon>Pentapetalae</taxon>
        <taxon>asterids</taxon>
        <taxon>lamiids</taxon>
        <taxon>Boraginales</taxon>
        <taxon>Boraginaceae</taxon>
        <taxon>Boraginoideae</taxon>
        <taxon>Lithospermeae</taxon>
        <taxon>Lithospermum</taxon>
    </lineage>
</organism>
<dbReference type="AlphaFoldDB" id="A0AAV3P7U3"/>
<comment type="similarity">
    <text evidence="1 2">Belongs to the TIFY/JAZ family.</text>
</comment>
<protein>
    <recommendedName>
        <fullName evidence="2">Protein TIFY</fullName>
    </recommendedName>
    <alternativeName>
        <fullName evidence="2">Jasmonate ZIM domain-containing protein</fullName>
    </alternativeName>
</protein>
<feature type="compositionally biased region" description="Polar residues" evidence="3">
    <location>
        <begin position="139"/>
        <end position="158"/>
    </location>
</feature>
<dbReference type="Pfam" id="PF06200">
    <property type="entry name" value="tify"/>
    <property type="match status" value="1"/>
</dbReference>
<comment type="domain">
    <text evidence="2">The jas domain is required for interaction with COI1.</text>
</comment>
<dbReference type="PROSITE" id="PS51320">
    <property type="entry name" value="TIFY"/>
    <property type="match status" value="1"/>
</dbReference>
<dbReference type="InterPro" id="IPR010399">
    <property type="entry name" value="Tify_dom"/>
</dbReference>
<dbReference type="GO" id="GO:2000022">
    <property type="term" value="P:regulation of jasmonic acid mediated signaling pathway"/>
    <property type="evidence" value="ECO:0007669"/>
    <property type="project" value="UniProtKB-UniRule"/>
</dbReference>
<evidence type="ECO:0000256" key="1">
    <source>
        <dbReference type="ARBA" id="ARBA00008614"/>
    </source>
</evidence>
<dbReference type="GO" id="GO:0005634">
    <property type="term" value="C:nucleus"/>
    <property type="evidence" value="ECO:0007669"/>
    <property type="project" value="UniProtKB-SubCell"/>
</dbReference>
<dbReference type="PANTHER" id="PTHR33077:SF52">
    <property type="entry name" value="PROTEIN TIFY 11D"/>
    <property type="match status" value="1"/>
</dbReference>
<dbReference type="PANTHER" id="PTHR33077">
    <property type="entry name" value="PROTEIN TIFY 4A-RELATED-RELATED"/>
    <property type="match status" value="1"/>
</dbReference>
<dbReference type="GO" id="GO:0031347">
    <property type="term" value="P:regulation of defense response"/>
    <property type="evidence" value="ECO:0007669"/>
    <property type="project" value="UniProtKB-UniRule"/>
</dbReference>
<proteinExistence type="inferred from homology"/>
<dbReference type="Pfam" id="PF09425">
    <property type="entry name" value="Jas_motif"/>
    <property type="match status" value="1"/>
</dbReference>
<dbReference type="SMART" id="SM00979">
    <property type="entry name" value="TIFY"/>
    <property type="match status" value="1"/>
</dbReference>
<gene>
    <name evidence="5" type="ORF">LIER_07325</name>
</gene>
<dbReference type="Proteomes" id="UP001454036">
    <property type="component" value="Unassembled WGS sequence"/>
</dbReference>
<keyword evidence="2" id="KW-0539">Nucleus</keyword>
<evidence type="ECO:0000313" key="5">
    <source>
        <dbReference type="EMBL" id="GAA0147685.1"/>
    </source>
</evidence>
<name>A0AAV3P7U3_LITER</name>